<organism evidence="1 2">
    <name type="scientific">Terriglobus albidus</name>
    <dbReference type="NCBI Taxonomy" id="1592106"/>
    <lineage>
        <taxon>Bacteria</taxon>
        <taxon>Pseudomonadati</taxon>
        <taxon>Acidobacteriota</taxon>
        <taxon>Terriglobia</taxon>
        <taxon>Terriglobales</taxon>
        <taxon>Acidobacteriaceae</taxon>
        <taxon>Terriglobus</taxon>
    </lineage>
</organism>
<dbReference type="Proteomes" id="UP000321820">
    <property type="component" value="Chromosome"/>
</dbReference>
<evidence type="ECO:0000313" key="1">
    <source>
        <dbReference type="EMBL" id="QEE29858.1"/>
    </source>
</evidence>
<accession>A0A5B9ECF1</accession>
<evidence type="ECO:0000313" key="2">
    <source>
        <dbReference type="Proteomes" id="UP000321820"/>
    </source>
</evidence>
<dbReference type="EMBL" id="CP042806">
    <property type="protein sequence ID" value="QEE29858.1"/>
    <property type="molecule type" value="Genomic_DNA"/>
</dbReference>
<keyword evidence="2" id="KW-1185">Reference proteome</keyword>
<gene>
    <name evidence="1" type="ORF">FTW19_18875</name>
</gene>
<dbReference type="RefSeq" id="WP_147649128.1">
    <property type="nucleotide sequence ID" value="NZ_CP042806.1"/>
</dbReference>
<dbReference type="AlphaFoldDB" id="A0A5B9ECF1"/>
<name>A0A5B9ECF1_9BACT</name>
<dbReference type="KEGG" id="talb:FTW19_18875"/>
<reference evidence="1 2" key="1">
    <citation type="submission" date="2019-08" db="EMBL/GenBank/DDBJ databases">
        <title>Complete genome sequence of Terriglobus albidus strain ORNL.</title>
        <authorList>
            <person name="Podar M."/>
        </authorList>
    </citation>
    <scope>NUCLEOTIDE SEQUENCE [LARGE SCALE GENOMIC DNA]</scope>
    <source>
        <strain evidence="1 2">ORNL</strain>
    </source>
</reference>
<protein>
    <submittedName>
        <fullName evidence="1">Uncharacterized protein</fullName>
    </submittedName>
</protein>
<proteinExistence type="predicted"/>
<sequence length="66" mass="7184">MAKLTIEFAGSVQVLTCECGYSAGSMPKECPHCHQRFDHVEMWTPHGEVLTAASLPASLRLPLDNA</sequence>